<dbReference type="SUPFAM" id="SSF47413">
    <property type="entry name" value="lambda repressor-like DNA-binding domains"/>
    <property type="match status" value="1"/>
</dbReference>
<dbReference type="GO" id="GO:0003677">
    <property type="term" value="F:DNA binding"/>
    <property type="evidence" value="ECO:0007669"/>
    <property type="project" value="InterPro"/>
</dbReference>
<evidence type="ECO:0000313" key="2">
    <source>
        <dbReference type="Proteomes" id="UP001165679"/>
    </source>
</evidence>
<dbReference type="InterPro" id="IPR010982">
    <property type="entry name" value="Lambda_DNA-bd_dom_sf"/>
</dbReference>
<protein>
    <submittedName>
        <fullName evidence="1">Helix-turn-helix domain-containing protein</fullName>
    </submittedName>
</protein>
<name>A0AA41YNY2_9PROT</name>
<accession>A0AA41YNY2</accession>
<evidence type="ECO:0000313" key="1">
    <source>
        <dbReference type="EMBL" id="MCW3477404.1"/>
    </source>
</evidence>
<reference evidence="1" key="2">
    <citation type="submission" date="2022-10" db="EMBL/GenBank/DDBJ databases">
        <authorList>
            <person name="Trinh H.N."/>
        </authorList>
    </citation>
    <scope>NUCLEOTIDE SEQUENCE</scope>
    <source>
        <strain evidence="1">RN2-1</strain>
    </source>
</reference>
<proteinExistence type="predicted"/>
<reference evidence="1" key="1">
    <citation type="submission" date="2022-09" db="EMBL/GenBank/DDBJ databases">
        <title>Rhodovastum sp. nov. RN2-1 isolated from soil in Seongnam, South Korea.</title>
        <authorList>
            <person name="Le N.T."/>
        </authorList>
    </citation>
    <scope>NUCLEOTIDE SEQUENCE</scope>
    <source>
        <strain evidence="1">RN2-1</strain>
    </source>
</reference>
<dbReference type="InterPro" id="IPR059216">
    <property type="entry name" value="LeuA_carph_isopro_dom"/>
</dbReference>
<keyword evidence="2" id="KW-1185">Reference proteome</keyword>
<sequence length="74" mass="7806">MISTRDLIARLGGGAAVARRLGVSAAAVCNWIASDQIPAGRVLALWALAVEAGIDWRPADYRDYALVRVLAEAA</sequence>
<dbReference type="Gene3D" id="1.10.260.40">
    <property type="entry name" value="lambda repressor-like DNA-binding domains"/>
    <property type="match status" value="1"/>
</dbReference>
<dbReference type="AlphaFoldDB" id="A0AA41YNY2"/>
<dbReference type="InterPro" id="IPR031856">
    <property type="entry name" value="YdaS_toxin-like"/>
</dbReference>
<dbReference type="Pfam" id="PF15943">
    <property type="entry name" value="YdaS_toxin"/>
    <property type="match status" value="1"/>
</dbReference>
<gene>
    <name evidence="1" type="ORF">OL599_22805</name>
</gene>
<dbReference type="RefSeq" id="WP_264716352.1">
    <property type="nucleotide sequence ID" value="NZ_JAPDNT010000036.1"/>
</dbReference>
<organism evidence="1 2">
    <name type="scientific">Limobrevibacterium gyesilva</name>
    <dbReference type="NCBI Taxonomy" id="2991712"/>
    <lineage>
        <taxon>Bacteria</taxon>
        <taxon>Pseudomonadati</taxon>
        <taxon>Pseudomonadota</taxon>
        <taxon>Alphaproteobacteria</taxon>
        <taxon>Acetobacterales</taxon>
        <taxon>Acetobacteraceae</taxon>
        <taxon>Limobrevibacterium</taxon>
    </lineage>
</organism>
<dbReference type="NCBIfam" id="NF046037">
    <property type="entry name" value="carphisopro"/>
    <property type="match status" value="1"/>
</dbReference>
<dbReference type="EMBL" id="JAPDNT010000036">
    <property type="protein sequence ID" value="MCW3477404.1"/>
    <property type="molecule type" value="Genomic_DNA"/>
</dbReference>
<comment type="caution">
    <text evidence="1">The sequence shown here is derived from an EMBL/GenBank/DDBJ whole genome shotgun (WGS) entry which is preliminary data.</text>
</comment>
<dbReference type="Proteomes" id="UP001165679">
    <property type="component" value="Unassembled WGS sequence"/>
</dbReference>